<evidence type="ECO:0000313" key="2">
    <source>
        <dbReference type="Proteomes" id="UP000314294"/>
    </source>
</evidence>
<organism evidence="1 2">
    <name type="scientific">Liparis tanakae</name>
    <name type="common">Tanaka's snailfish</name>
    <dbReference type="NCBI Taxonomy" id="230148"/>
    <lineage>
        <taxon>Eukaryota</taxon>
        <taxon>Metazoa</taxon>
        <taxon>Chordata</taxon>
        <taxon>Craniata</taxon>
        <taxon>Vertebrata</taxon>
        <taxon>Euteleostomi</taxon>
        <taxon>Actinopterygii</taxon>
        <taxon>Neopterygii</taxon>
        <taxon>Teleostei</taxon>
        <taxon>Neoteleostei</taxon>
        <taxon>Acanthomorphata</taxon>
        <taxon>Eupercaria</taxon>
        <taxon>Perciformes</taxon>
        <taxon>Cottioidei</taxon>
        <taxon>Cottales</taxon>
        <taxon>Liparidae</taxon>
        <taxon>Liparis</taxon>
    </lineage>
</organism>
<dbReference type="AlphaFoldDB" id="A0A4Z2GLG2"/>
<sequence length="61" mass="6898">MSNARGQRAGAVRAHRVFALQPLLTKLLLLARHTQRQFAFKGSLLVGDDRHFPRQSSAPFR</sequence>
<dbReference type="EMBL" id="SRLO01000497">
    <property type="protein sequence ID" value="TNN54060.1"/>
    <property type="molecule type" value="Genomic_DNA"/>
</dbReference>
<comment type="caution">
    <text evidence="1">The sequence shown here is derived from an EMBL/GenBank/DDBJ whole genome shotgun (WGS) entry which is preliminary data.</text>
</comment>
<protein>
    <submittedName>
        <fullName evidence="1">Uncharacterized protein</fullName>
    </submittedName>
</protein>
<proteinExistence type="predicted"/>
<evidence type="ECO:0000313" key="1">
    <source>
        <dbReference type="EMBL" id="TNN54060.1"/>
    </source>
</evidence>
<gene>
    <name evidence="1" type="ORF">EYF80_035751</name>
</gene>
<name>A0A4Z2GLG2_9TELE</name>
<accession>A0A4Z2GLG2</accession>
<reference evidence="1 2" key="1">
    <citation type="submission" date="2019-03" db="EMBL/GenBank/DDBJ databases">
        <title>First draft genome of Liparis tanakae, snailfish: a comprehensive survey of snailfish specific genes.</title>
        <authorList>
            <person name="Kim W."/>
            <person name="Song I."/>
            <person name="Jeong J.-H."/>
            <person name="Kim D."/>
            <person name="Kim S."/>
            <person name="Ryu S."/>
            <person name="Song J.Y."/>
            <person name="Lee S.K."/>
        </authorList>
    </citation>
    <scope>NUCLEOTIDE SEQUENCE [LARGE SCALE GENOMIC DNA]</scope>
    <source>
        <tissue evidence="1">Muscle</tissue>
    </source>
</reference>
<dbReference type="Proteomes" id="UP000314294">
    <property type="component" value="Unassembled WGS sequence"/>
</dbReference>
<keyword evidence="2" id="KW-1185">Reference proteome</keyword>